<dbReference type="Proteomes" id="UP001385951">
    <property type="component" value="Unassembled WGS sequence"/>
</dbReference>
<feature type="transmembrane region" description="Helical" evidence="7">
    <location>
        <begin position="72"/>
        <end position="101"/>
    </location>
</feature>
<dbReference type="PANTHER" id="PTHR11552">
    <property type="entry name" value="GLUCOSE-METHANOL-CHOLINE GMC OXIDOREDUCTASE"/>
    <property type="match status" value="1"/>
</dbReference>
<keyword evidence="4 6" id="KW-0274">FAD</keyword>
<gene>
    <name evidence="10" type="ORF">QCA50_008367</name>
</gene>
<dbReference type="EMBL" id="JASBNA010000011">
    <property type="protein sequence ID" value="KAK7687997.1"/>
    <property type="molecule type" value="Genomic_DNA"/>
</dbReference>
<organism evidence="10 11">
    <name type="scientific">Cerrena zonata</name>
    <dbReference type="NCBI Taxonomy" id="2478898"/>
    <lineage>
        <taxon>Eukaryota</taxon>
        <taxon>Fungi</taxon>
        <taxon>Dikarya</taxon>
        <taxon>Basidiomycota</taxon>
        <taxon>Agaricomycotina</taxon>
        <taxon>Agaricomycetes</taxon>
        <taxon>Polyporales</taxon>
        <taxon>Cerrenaceae</taxon>
        <taxon>Cerrena</taxon>
    </lineage>
</organism>
<dbReference type="SUPFAM" id="SSF54373">
    <property type="entry name" value="FAD-linked reductases, C-terminal domain"/>
    <property type="match status" value="1"/>
</dbReference>
<evidence type="ECO:0000313" key="11">
    <source>
        <dbReference type="Proteomes" id="UP001385951"/>
    </source>
</evidence>
<evidence type="ECO:0000259" key="9">
    <source>
        <dbReference type="Pfam" id="PF05199"/>
    </source>
</evidence>
<evidence type="ECO:0000256" key="3">
    <source>
        <dbReference type="ARBA" id="ARBA00022630"/>
    </source>
</evidence>
<keyword evidence="7" id="KW-0472">Membrane</keyword>
<dbReference type="SUPFAM" id="SSF51905">
    <property type="entry name" value="FAD/NAD(P)-binding domain"/>
    <property type="match status" value="1"/>
</dbReference>
<feature type="active site" description="Proton donor" evidence="5">
    <location>
        <position position="620"/>
    </location>
</feature>
<name>A0AAW0G6G6_9APHY</name>
<keyword evidence="7" id="KW-0812">Transmembrane</keyword>
<evidence type="ECO:0000256" key="1">
    <source>
        <dbReference type="ARBA" id="ARBA00001974"/>
    </source>
</evidence>
<feature type="binding site" evidence="6">
    <location>
        <position position="350"/>
    </location>
    <ligand>
        <name>FAD</name>
        <dbReference type="ChEBI" id="CHEBI:57692"/>
    </ligand>
</feature>
<accession>A0AAW0G6G6</accession>
<dbReference type="InterPro" id="IPR007867">
    <property type="entry name" value="GMC_OxRtase_C"/>
</dbReference>
<feature type="active site" description="Proton acceptor" evidence="5">
    <location>
        <position position="664"/>
    </location>
</feature>
<sequence length="689" mass="74322">MPHNIPHVLAQVELCALASRKYRTSVSEISSYIKQRFLMAHLVVLPYTINHKDVIIIPCPFKLLWFSLDHHLLYFVVTIPFSVPVMVSLILAVYAASLLIFPASAVSILASLDDLTKSEFDFVVVGGGTAGLVVATRLSENPHVRVLVAEAGGSNEGVLNSIIPFFAVELVGSSNDWNFTSVPQAGLLNRTLPIARGHLLGGSSSINRMDYTRGSDDLYDHWANLTGDHGWSWSSLKKYYFKNSRLVPPADGHDTTGQVDPSAHGYGPVEVSLGGFPAGVVDDRVVNASKLLGGRFAYNRDLNAGDFVGVGYLQSSVGHGRRSSAAVAYLDPLVSSRSRPNLSVLVNTVVTKLYHSVSLNGIPEFKTVELGQVNSGSRLNVTATKEIILSAGVIGTPHILMLSGIGPKDTLASLGIEPLVDNPSVGQNLTDQPQMLHRYLLNITQSPDDVLRNATLMEEAFDQWNTTKQGLFVSPSGSTNGYLRLPENSTIWSKFEDPSSGPRSAHIELIWTNGFGPLGAPVPATGHFLTINTVVVSPISRGHLTLASSDPFAKPVINPNYLTSDFDVFTMIQAIKDMKTFVSADPWKDIIIGPVGQLSTATTDEQLALYARNGSISINHSIGTARMSPFSAKWGVVDPDLAVKGARGLSVVDASVFPSIPECHMQAPTYIVAERAVDLIKARNGLLRI</sequence>
<dbReference type="InterPro" id="IPR036188">
    <property type="entry name" value="FAD/NAD-bd_sf"/>
</dbReference>
<protein>
    <submittedName>
        <fullName evidence="10">Uncharacterized protein</fullName>
    </submittedName>
</protein>
<dbReference type="PANTHER" id="PTHR11552:SF147">
    <property type="entry name" value="CHOLINE DEHYDROGENASE, MITOCHONDRIAL"/>
    <property type="match status" value="1"/>
</dbReference>
<proteinExistence type="inferred from homology"/>
<evidence type="ECO:0000256" key="2">
    <source>
        <dbReference type="ARBA" id="ARBA00010790"/>
    </source>
</evidence>
<keyword evidence="3" id="KW-0285">Flavoprotein</keyword>
<dbReference type="InterPro" id="IPR012132">
    <property type="entry name" value="GMC_OxRdtase"/>
</dbReference>
<keyword evidence="7" id="KW-1133">Transmembrane helix</keyword>
<dbReference type="GO" id="GO:0050660">
    <property type="term" value="F:flavin adenine dinucleotide binding"/>
    <property type="evidence" value="ECO:0007669"/>
    <property type="project" value="InterPro"/>
</dbReference>
<dbReference type="Pfam" id="PF00732">
    <property type="entry name" value="GMC_oxred_N"/>
    <property type="match status" value="1"/>
</dbReference>
<evidence type="ECO:0000256" key="4">
    <source>
        <dbReference type="ARBA" id="ARBA00022827"/>
    </source>
</evidence>
<dbReference type="Gene3D" id="3.50.50.60">
    <property type="entry name" value="FAD/NAD(P)-binding domain"/>
    <property type="match status" value="1"/>
</dbReference>
<dbReference type="Pfam" id="PF05199">
    <property type="entry name" value="GMC_oxred_C"/>
    <property type="match status" value="1"/>
</dbReference>
<evidence type="ECO:0000256" key="7">
    <source>
        <dbReference type="SAM" id="Phobius"/>
    </source>
</evidence>
<evidence type="ECO:0000256" key="5">
    <source>
        <dbReference type="PIRSR" id="PIRSR000137-1"/>
    </source>
</evidence>
<comment type="similarity">
    <text evidence="2">Belongs to the GMC oxidoreductase family.</text>
</comment>
<evidence type="ECO:0000259" key="8">
    <source>
        <dbReference type="Pfam" id="PF00732"/>
    </source>
</evidence>
<keyword evidence="11" id="KW-1185">Reference proteome</keyword>
<dbReference type="PIRSF" id="PIRSF000137">
    <property type="entry name" value="Alcohol_oxidase"/>
    <property type="match status" value="1"/>
</dbReference>
<feature type="domain" description="Glucose-methanol-choline oxidoreductase N-terminal" evidence="8">
    <location>
        <begin position="120"/>
        <end position="433"/>
    </location>
</feature>
<feature type="domain" description="Glucose-methanol-choline oxidoreductase C-terminal" evidence="9">
    <location>
        <begin position="538"/>
        <end position="673"/>
    </location>
</feature>
<evidence type="ECO:0000256" key="6">
    <source>
        <dbReference type="PIRSR" id="PIRSR000137-2"/>
    </source>
</evidence>
<dbReference type="AlphaFoldDB" id="A0AAW0G6G6"/>
<dbReference type="InterPro" id="IPR000172">
    <property type="entry name" value="GMC_OxRdtase_N"/>
</dbReference>
<dbReference type="Gene3D" id="3.30.560.10">
    <property type="entry name" value="Glucose Oxidase, domain 3"/>
    <property type="match status" value="1"/>
</dbReference>
<evidence type="ECO:0000313" key="10">
    <source>
        <dbReference type="EMBL" id="KAK7687997.1"/>
    </source>
</evidence>
<dbReference type="GO" id="GO:0016614">
    <property type="term" value="F:oxidoreductase activity, acting on CH-OH group of donors"/>
    <property type="evidence" value="ECO:0007669"/>
    <property type="project" value="InterPro"/>
</dbReference>
<comment type="cofactor">
    <cofactor evidence="1 6">
        <name>FAD</name>
        <dbReference type="ChEBI" id="CHEBI:57692"/>
    </cofactor>
</comment>
<comment type="caution">
    <text evidence="10">The sequence shown here is derived from an EMBL/GenBank/DDBJ whole genome shotgun (WGS) entry which is preliminary data.</text>
</comment>
<reference evidence="10 11" key="1">
    <citation type="submission" date="2022-09" db="EMBL/GenBank/DDBJ databases">
        <authorList>
            <person name="Palmer J.M."/>
        </authorList>
    </citation>
    <scope>NUCLEOTIDE SEQUENCE [LARGE SCALE GENOMIC DNA]</scope>
    <source>
        <strain evidence="10 11">DSM 7382</strain>
    </source>
</reference>